<comment type="caution">
    <text evidence="1">The sequence shown here is derived from an EMBL/GenBank/DDBJ whole genome shotgun (WGS) entry which is preliminary data.</text>
</comment>
<proteinExistence type="predicted"/>
<dbReference type="EMBL" id="JACGWN010000010">
    <property type="protein sequence ID" value="KAL0427366.1"/>
    <property type="molecule type" value="Genomic_DNA"/>
</dbReference>
<evidence type="ECO:0008006" key="2">
    <source>
        <dbReference type="Google" id="ProtNLM"/>
    </source>
</evidence>
<organism evidence="1">
    <name type="scientific">Sesamum latifolium</name>
    <dbReference type="NCBI Taxonomy" id="2727402"/>
    <lineage>
        <taxon>Eukaryota</taxon>
        <taxon>Viridiplantae</taxon>
        <taxon>Streptophyta</taxon>
        <taxon>Embryophyta</taxon>
        <taxon>Tracheophyta</taxon>
        <taxon>Spermatophyta</taxon>
        <taxon>Magnoliopsida</taxon>
        <taxon>eudicotyledons</taxon>
        <taxon>Gunneridae</taxon>
        <taxon>Pentapetalae</taxon>
        <taxon>asterids</taxon>
        <taxon>lamiids</taxon>
        <taxon>Lamiales</taxon>
        <taxon>Pedaliaceae</taxon>
        <taxon>Sesamum</taxon>
    </lineage>
</organism>
<dbReference type="AlphaFoldDB" id="A0AAW2VGC6"/>
<reference evidence="1" key="2">
    <citation type="journal article" date="2024" name="Plant">
        <title>Genomic evolution and insights into agronomic trait innovations of Sesamum species.</title>
        <authorList>
            <person name="Miao H."/>
            <person name="Wang L."/>
            <person name="Qu L."/>
            <person name="Liu H."/>
            <person name="Sun Y."/>
            <person name="Le M."/>
            <person name="Wang Q."/>
            <person name="Wei S."/>
            <person name="Zheng Y."/>
            <person name="Lin W."/>
            <person name="Duan Y."/>
            <person name="Cao H."/>
            <person name="Xiong S."/>
            <person name="Wang X."/>
            <person name="Wei L."/>
            <person name="Li C."/>
            <person name="Ma Q."/>
            <person name="Ju M."/>
            <person name="Zhao R."/>
            <person name="Li G."/>
            <person name="Mu C."/>
            <person name="Tian Q."/>
            <person name="Mei H."/>
            <person name="Zhang T."/>
            <person name="Gao T."/>
            <person name="Zhang H."/>
        </authorList>
    </citation>
    <scope>NUCLEOTIDE SEQUENCE</scope>
    <source>
        <strain evidence="1">KEN1</strain>
    </source>
</reference>
<evidence type="ECO:0000313" key="1">
    <source>
        <dbReference type="EMBL" id="KAL0427366.1"/>
    </source>
</evidence>
<protein>
    <recommendedName>
        <fullName evidence="2">Transposase</fullName>
    </recommendedName>
</protein>
<reference evidence="1" key="1">
    <citation type="submission" date="2020-06" db="EMBL/GenBank/DDBJ databases">
        <authorList>
            <person name="Li T."/>
            <person name="Hu X."/>
            <person name="Zhang T."/>
            <person name="Song X."/>
            <person name="Zhang H."/>
            <person name="Dai N."/>
            <person name="Sheng W."/>
            <person name="Hou X."/>
            <person name="Wei L."/>
        </authorList>
    </citation>
    <scope>NUCLEOTIDE SEQUENCE</scope>
    <source>
        <strain evidence="1">KEN1</strain>
        <tissue evidence="1">Leaf</tissue>
    </source>
</reference>
<name>A0AAW2VGC6_9LAMI</name>
<sequence>MIAMIRDGDGLRVPEIEIGRYRTRKGHIAVNVLGSYNTNMQFIYVLTGWEGSAADSRVLHDAITIPNGLKVPTDPLELEIPEADSIAEFISTIETDPAWSNWRDELATTMYNEWLNRNA</sequence>
<accession>A0AAW2VGC6</accession>
<gene>
    <name evidence="1" type="ORF">Slati_2911400</name>
</gene>